<dbReference type="PANTHER" id="PTHR31903:SF4">
    <property type="entry name" value="OS11G0490300 PROTEIN"/>
    <property type="match status" value="1"/>
</dbReference>
<dbReference type="PANTHER" id="PTHR31903">
    <property type="entry name" value="F12F1.11-RELATED"/>
    <property type="match status" value="1"/>
</dbReference>
<evidence type="ECO:0000313" key="2">
    <source>
        <dbReference type="EMBL" id="KAG6407773.1"/>
    </source>
</evidence>
<protein>
    <submittedName>
        <fullName evidence="2">Uncharacterized protein</fullName>
    </submittedName>
</protein>
<feature type="compositionally biased region" description="Polar residues" evidence="1">
    <location>
        <begin position="1"/>
        <end position="12"/>
    </location>
</feature>
<reference evidence="2" key="2">
    <citation type="submission" date="2020-08" db="EMBL/GenBank/DDBJ databases">
        <title>Plant Genome Project.</title>
        <authorList>
            <person name="Zhang R.-G."/>
        </authorList>
    </citation>
    <scope>NUCLEOTIDE SEQUENCE</scope>
    <source>
        <strain evidence="2">Huo1</strain>
        <tissue evidence="2">Leaf</tissue>
    </source>
</reference>
<comment type="caution">
    <text evidence="2">The sequence shown here is derived from an EMBL/GenBank/DDBJ whole genome shotgun (WGS) entry which is preliminary data.</text>
</comment>
<proteinExistence type="predicted"/>
<dbReference type="AlphaFoldDB" id="A0A8X8ZKC3"/>
<feature type="region of interest" description="Disordered" evidence="1">
    <location>
        <begin position="53"/>
        <end position="119"/>
    </location>
</feature>
<accession>A0A8X8ZKC3</accession>
<dbReference type="EMBL" id="PNBA02000011">
    <property type="protein sequence ID" value="KAG6407773.1"/>
    <property type="molecule type" value="Genomic_DNA"/>
</dbReference>
<name>A0A8X8ZKC3_SALSN</name>
<feature type="compositionally biased region" description="Basic residues" evidence="1">
    <location>
        <begin position="13"/>
        <end position="22"/>
    </location>
</feature>
<sequence length="140" mass="15818">MLTRSLQSTNKKPPSKKQRRHNSPPLFDCDCFHCYTSFWFRGDSSLNRELIHLNSGDSLNNSPKTMRRDKFARRNKPLISSLPENQEIPISSVAPPPDAEADGDELAPGVSGKKEMEDDCVAEPATRPMTHKWAFAVTKY</sequence>
<gene>
    <name evidence="2" type="ORF">SASPL_130771</name>
</gene>
<reference evidence="2" key="1">
    <citation type="submission" date="2018-01" db="EMBL/GenBank/DDBJ databases">
        <authorList>
            <person name="Mao J.F."/>
        </authorList>
    </citation>
    <scope>NUCLEOTIDE SEQUENCE</scope>
    <source>
        <strain evidence="2">Huo1</strain>
        <tissue evidence="2">Leaf</tissue>
    </source>
</reference>
<keyword evidence="3" id="KW-1185">Reference proteome</keyword>
<feature type="compositionally biased region" description="Basic residues" evidence="1">
    <location>
        <begin position="65"/>
        <end position="76"/>
    </location>
</feature>
<evidence type="ECO:0000313" key="3">
    <source>
        <dbReference type="Proteomes" id="UP000298416"/>
    </source>
</evidence>
<dbReference type="Proteomes" id="UP000298416">
    <property type="component" value="Unassembled WGS sequence"/>
</dbReference>
<evidence type="ECO:0000256" key="1">
    <source>
        <dbReference type="SAM" id="MobiDB-lite"/>
    </source>
</evidence>
<feature type="compositionally biased region" description="Polar residues" evidence="1">
    <location>
        <begin position="55"/>
        <end position="64"/>
    </location>
</feature>
<feature type="region of interest" description="Disordered" evidence="1">
    <location>
        <begin position="1"/>
        <end position="22"/>
    </location>
</feature>
<organism evidence="2">
    <name type="scientific">Salvia splendens</name>
    <name type="common">Scarlet sage</name>
    <dbReference type="NCBI Taxonomy" id="180675"/>
    <lineage>
        <taxon>Eukaryota</taxon>
        <taxon>Viridiplantae</taxon>
        <taxon>Streptophyta</taxon>
        <taxon>Embryophyta</taxon>
        <taxon>Tracheophyta</taxon>
        <taxon>Spermatophyta</taxon>
        <taxon>Magnoliopsida</taxon>
        <taxon>eudicotyledons</taxon>
        <taxon>Gunneridae</taxon>
        <taxon>Pentapetalae</taxon>
        <taxon>asterids</taxon>
        <taxon>lamiids</taxon>
        <taxon>Lamiales</taxon>
        <taxon>Lamiaceae</taxon>
        <taxon>Nepetoideae</taxon>
        <taxon>Mentheae</taxon>
        <taxon>Salviinae</taxon>
        <taxon>Salvia</taxon>
        <taxon>Salvia subgen. Calosphace</taxon>
        <taxon>core Calosphace</taxon>
    </lineage>
</organism>